<dbReference type="AlphaFoldDB" id="A0ABD0JET5"/>
<dbReference type="GO" id="GO:0061630">
    <property type="term" value="F:ubiquitin protein ligase activity"/>
    <property type="evidence" value="ECO:0007669"/>
    <property type="project" value="UniProtKB-EC"/>
</dbReference>
<organism evidence="9 10">
    <name type="scientific">Batillaria attramentaria</name>
    <dbReference type="NCBI Taxonomy" id="370345"/>
    <lineage>
        <taxon>Eukaryota</taxon>
        <taxon>Metazoa</taxon>
        <taxon>Spiralia</taxon>
        <taxon>Lophotrochozoa</taxon>
        <taxon>Mollusca</taxon>
        <taxon>Gastropoda</taxon>
        <taxon>Caenogastropoda</taxon>
        <taxon>Sorbeoconcha</taxon>
        <taxon>Cerithioidea</taxon>
        <taxon>Batillariidae</taxon>
        <taxon>Batillaria</taxon>
    </lineage>
</organism>
<evidence type="ECO:0000256" key="2">
    <source>
        <dbReference type="ARBA" id="ARBA00012485"/>
    </source>
</evidence>
<evidence type="ECO:0000256" key="4">
    <source>
        <dbReference type="ARBA" id="ARBA00029737"/>
    </source>
</evidence>
<evidence type="ECO:0000256" key="6">
    <source>
        <dbReference type="ARBA" id="ARBA00032298"/>
    </source>
</evidence>
<dbReference type="EC" id="2.3.2.26" evidence="2"/>
<gene>
    <name evidence="9" type="ORF">BaRGS_00035297</name>
</gene>
<evidence type="ECO:0000256" key="3">
    <source>
        <dbReference type="ARBA" id="ARBA00013646"/>
    </source>
</evidence>
<feature type="non-terminal residue" evidence="9">
    <location>
        <position position="321"/>
    </location>
</feature>
<evidence type="ECO:0000313" key="10">
    <source>
        <dbReference type="Proteomes" id="UP001519460"/>
    </source>
</evidence>
<dbReference type="Pfam" id="PF09814">
    <property type="entry name" value="HECT_2"/>
    <property type="match status" value="1"/>
</dbReference>
<protein>
    <recommendedName>
        <fullName evidence="3">E3 ubiquitin-protein ligase E3D</fullName>
        <ecNumber evidence="2">2.3.2.26</ecNumber>
    </recommendedName>
    <alternativeName>
        <fullName evidence="6">HECT-type E3 ubiquitin transferase E3D</fullName>
    </alternativeName>
    <alternativeName>
        <fullName evidence="5">UbcH10-binding protein with a HECT-like domain</fullName>
    </alternativeName>
    <alternativeName>
        <fullName evidence="4">Ubiquitin-conjugating enzyme E2C-binding protein</fullName>
    </alternativeName>
</protein>
<sequence>MNSSRKLASSWMSTLCALCLNRDDENVNSGGDNSSSGDTTAFVDVEANTITFRKLQSQIKFRLTGLEMYPTSCRGLRWSVSSELHLSLHARSTGDGAYGLDFQGQDNGVTHHASENGYSSQDRTGQTSLTYGSATTITMVTRQKKFQFLRNHKHTQLLSLVVNPSALLPDLKTACVADGLVEDFLCQLLRDQSRQYTSFRFLVQSSHEEHSDNLPIVLLIWLLDQNLQVFSSERSVSPRTGKKVTDVTATCVLKVLYKGRFVDSKHTKSHEAKNDIFKSWERDNSVHGLDLPYPLCKQLLSLLISSTKQLPVSQRSLNSFH</sequence>
<evidence type="ECO:0000256" key="7">
    <source>
        <dbReference type="ARBA" id="ARBA00053831"/>
    </source>
</evidence>
<keyword evidence="10" id="KW-1185">Reference proteome</keyword>
<comment type="catalytic activity">
    <reaction evidence="1">
        <text>S-ubiquitinyl-[E2 ubiquitin-conjugating enzyme]-L-cysteine + [acceptor protein]-L-lysine = [E2 ubiquitin-conjugating enzyme]-L-cysteine + N(6)-ubiquitinyl-[acceptor protein]-L-lysine.</text>
        <dbReference type="EC" id="2.3.2.26"/>
    </reaction>
</comment>
<accession>A0ABD0JET5</accession>
<reference evidence="9 10" key="1">
    <citation type="journal article" date="2023" name="Sci. Data">
        <title>Genome assembly of the Korean intertidal mud-creeper Batillaria attramentaria.</title>
        <authorList>
            <person name="Patra A.K."/>
            <person name="Ho P.T."/>
            <person name="Jun S."/>
            <person name="Lee S.J."/>
            <person name="Kim Y."/>
            <person name="Won Y.J."/>
        </authorList>
    </citation>
    <scope>NUCLEOTIDE SEQUENCE [LARGE SCALE GENOMIC DNA]</scope>
    <source>
        <strain evidence="9">Wonlab-2016</strain>
    </source>
</reference>
<dbReference type="PANTHER" id="PTHR31531">
    <property type="entry name" value="E3 UBIQUITIN-PROTEIN LIGASE E3D FAMILY MEMBER"/>
    <property type="match status" value="1"/>
</dbReference>
<dbReference type="PANTHER" id="PTHR31531:SF2">
    <property type="entry name" value="E3 UBIQUITIN-PROTEIN LIGASE E3D"/>
    <property type="match status" value="1"/>
</dbReference>
<evidence type="ECO:0000256" key="8">
    <source>
        <dbReference type="ARBA" id="ARBA00064185"/>
    </source>
</evidence>
<comment type="subunit">
    <text evidence="8">Interacts with UBE2C/UbcH10 (E2 ubiquitin-conjugating enzyme). In vitro, interacts with cyclin-B.</text>
</comment>
<evidence type="ECO:0000256" key="1">
    <source>
        <dbReference type="ARBA" id="ARBA00000885"/>
    </source>
</evidence>
<evidence type="ECO:0000313" key="9">
    <source>
        <dbReference type="EMBL" id="KAK7473468.1"/>
    </source>
</evidence>
<proteinExistence type="predicted"/>
<dbReference type="Proteomes" id="UP001519460">
    <property type="component" value="Unassembled WGS sequence"/>
</dbReference>
<comment type="function">
    <text evidence="7">E3 ubiquitin-protein ligase which accepts ubiquitin from specific E2 ubiquitin-conjugating enzymes, and transfers it to substrates, generally promoting their degradation by the proteasome. Independently of its E3 ubiquitin-protein ligase activity, acts as an inhibitor of CPSF3 endonuclease activity by blocking CPSF3 active site.</text>
</comment>
<name>A0ABD0JET5_9CAEN</name>
<comment type="caution">
    <text evidence="9">The sequence shown here is derived from an EMBL/GenBank/DDBJ whole genome shotgun (WGS) entry which is preliminary data.</text>
</comment>
<dbReference type="EMBL" id="JACVVK020000469">
    <property type="protein sequence ID" value="KAK7473468.1"/>
    <property type="molecule type" value="Genomic_DNA"/>
</dbReference>
<dbReference type="InterPro" id="IPR019193">
    <property type="entry name" value="UBQ-conj_enz_E2-bd_prot"/>
</dbReference>
<evidence type="ECO:0000256" key="5">
    <source>
        <dbReference type="ARBA" id="ARBA00032234"/>
    </source>
</evidence>